<dbReference type="InterPro" id="IPR045125">
    <property type="entry name" value="Sub1/Tcp4-like"/>
</dbReference>
<dbReference type="GO" id="GO:0060261">
    <property type="term" value="P:positive regulation of transcription initiation by RNA polymerase II"/>
    <property type="evidence" value="ECO:0007669"/>
    <property type="project" value="InterPro"/>
</dbReference>
<feature type="region of interest" description="Disordered" evidence="7">
    <location>
        <begin position="127"/>
        <end position="159"/>
    </location>
</feature>
<dbReference type="GO" id="GO:0003677">
    <property type="term" value="F:DNA binding"/>
    <property type="evidence" value="ECO:0007669"/>
    <property type="project" value="UniProtKB-KW"/>
</dbReference>
<reference evidence="9" key="2">
    <citation type="submission" date="2023-06" db="EMBL/GenBank/DDBJ databases">
        <authorList>
            <consortium name="Lawrence Berkeley National Laboratory"/>
            <person name="Haridas S."/>
            <person name="Hensen N."/>
            <person name="Bonometti L."/>
            <person name="Westerberg I."/>
            <person name="Brannstrom I.O."/>
            <person name="Guillou S."/>
            <person name="Cros-Aarteil S."/>
            <person name="Calhoun S."/>
            <person name="Kuo A."/>
            <person name="Mondo S."/>
            <person name="Pangilinan J."/>
            <person name="Riley R."/>
            <person name="Labutti K."/>
            <person name="Andreopoulos B."/>
            <person name="Lipzen A."/>
            <person name="Chen C."/>
            <person name="Yanf M."/>
            <person name="Daum C."/>
            <person name="Ng V."/>
            <person name="Clum A."/>
            <person name="Steindorff A."/>
            <person name="Ohm R."/>
            <person name="Martin F."/>
            <person name="Silar P."/>
            <person name="Natvig D."/>
            <person name="Lalanne C."/>
            <person name="Gautier V."/>
            <person name="Ament-Velasquez S.L."/>
            <person name="Kruys A."/>
            <person name="Hutchinson M.I."/>
            <person name="Powell A.J."/>
            <person name="Barry K."/>
            <person name="Miller A.N."/>
            <person name="Grigoriev I.V."/>
            <person name="Debuchy R."/>
            <person name="Gladieux P."/>
            <person name="Thoren M.H."/>
            <person name="Johannesson H."/>
        </authorList>
    </citation>
    <scope>NUCLEOTIDE SEQUENCE</scope>
    <source>
        <strain evidence="9">CBS 168.71</strain>
    </source>
</reference>
<feature type="compositionally biased region" description="Basic residues" evidence="7">
    <location>
        <begin position="21"/>
        <end position="30"/>
    </location>
</feature>
<dbReference type="GO" id="GO:0005634">
    <property type="term" value="C:nucleus"/>
    <property type="evidence" value="ECO:0007669"/>
    <property type="project" value="UniProtKB-SubCell"/>
</dbReference>
<reference evidence="9" key="1">
    <citation type="journal article" date="2023" name="Mol. Phylogenet. Evol.">
        <title>Genome-scale phylogeny and comparative genomics of the fungal order Sordariales.</title>
        <authorList>
            <person name="Hensen N."/>
            <person name="Bonometti L."/>
            <person name="Westerberg I."/>
            <person name="Brannstrom I.O."/>
            <person name="Guillou S."/>
            <person name="Cros-Aarteil S."/>
            <person name="Calhoun S."/>
            <person name="Haridas S."/>
            <person name="Kuo A."/>
            <person name="Mondo S."/>
            <person name="Pangilinan J."/>
            <person name="Riley R."/>
            <person name="LaButti K."/>
            <person name="Andreopoulos B."/>
            <person name="Lipzen A."/>
            <person name="Chen C."/>
            <person name="Yan M."/>
            <person name="Daum C."/>
            <person name="Ng V."/>
            <person name="Clum A."/>
            <person name="Steindorff A."/>
            <person name="Ohm R.A."/>
            <person name="Martin F."/>
            <person name="Silar P."/>
            <person name="Natvig D.O."/>
            <person name="Lalanne C."/>
            <person name="Gautier V."/>
            <person name="Ament-Velasquez S.L."/>
            <person name="Kruys A."/>
            <person name="Hutchinson M.I."/>
            <person name="Powell A.J."/>
            <person name="Barry K."/>
            <person name="Miller A.N."/>
            <person name="Grigoriev I.V."/>
            <person name="Debuchy R."/>
            <person name="Gladieux P."/>
            <person name="Hiltunen Thoren M."/>
            <person name="Johannesson H."/>
        </authorList>
    </citation>
    <scope>NUCLEOTIDE SEQUENCE</scope>
    <source>
        <strain evidence="9">CBS 168.71</strain>
    </source>
</reference>
<sequence>MAYHKKRQIAAESDAEQPVVKKSKSEKKAKKDLTQGSDAEGNPYWEVGLPIGNNRRVGPSQFKGATLVNIREFYTTPDGELKPGKKGISLSLDQYNALLKAIPELNEKLRSEGHEVGNMPAVGASGALVKAEKPAKSKKSRKANIDVTSEEEEGSEEDD</sequence>
<feature type="domain" description="Transcriptional coactivator p15 (PC4) C-terminal" evidence="8">
    <location>
        <begin position="50"/>
        <end position="101"/>
    </location>
</feature>
<accession>A0AAE0LXU7</accession>
<organism evidence="9 10">
    <name type="scientific">Chaetomium fimeti</name>
    <dbReference type="NCBI Taxonomy" id="1854472"/>
    <lineage>
        <taxon>Eukaryota</taxon>
        <taxon>Fungi</taxon>
        <taxon>Dikarya</taxon>
        <taxon>Ascomycota</taxon>
        <taxon>Pezizomycotina</taxon>
        <taxon>Sordariomycetes</taxon>
        <taxon>Sordariomycetidae</taxon>
        <taxon>Sordariales</taxon>
        <taxon>Chaetomiaceae</taxon>
        <taxon>Chaetomium</taxon>
    </lineage>
</organism>
<comment type="subcellular location">
    <subcellularLocation>
        <location evidence="1">Nucleus</location>
    </subcellularLocation>
</comment>
<evidence type="ECO:0000256" key="5">
    <source>
        <dbReference type="ARBA" id="ARBA00023163"/>
    </source>
</evidence>
<keyword evidence="3" id="KW-0805">Transcription regulation</keyword>
<keyword evidence="4" id="KW-0238">DNA-binding</keyword>
<evidence type="ECO:0000313" key="10">
    <source>
        <dbReference type="Proteomes" id="UP001278766"/>
    </source>
</evidence>
<evidence type="ECO:0000256" key="4">
    <source>
        <dbReference type="ARBA" id="ARBA00023125"/>
    </source>
</evidence>
<dbReference type="GeneID" id="87844074"/>
<proteinExistence type="inferred from homology"/>
<gene>
    <name evidence="9" type="ORF">B0H64DRAFT_450181</name>
</gene>
<comment type="caution">
    <text evidence="9">The sequence shown here is derived from an EMBL/GenBank/DDBJ whole genome shotgun (WGS) entry which is preliminary data.</text>
</comment>
<dbReference type="Gene3D" id="2.30.31.10">
    <property type="entry name" value="Transcriptional Coactivator Pc4, Chain A"/>
    <property type="match status" value="1"/>
</dbReference>
<dbReference type="Pfam" id="PF02229">
    <property type="entry name" value="PC4"/>
    <property type="match status" value="1"/>
</dbReference>
<evidence type="ECO:0000256" key="1">
    <source>
        <dbReference type="ARBA" id="ARBA00004123"/>
    </source>
</evidence>
<dbReference type="GO" id="GO:0003713">
    <property type="term" value="F:transcription coactivator activity"/>
    <property type="evidence" value="ECO:0007669"/>
    <property type="project" value="InterPro"/>
</dbReference>
<evidence type="ECO:0000259" key="8">
    <source>
        <dbReference type="Pfam" id="PF02229"/>
    </source>
</evidence>
<feature type="region of interest" description="Disordered" evidence="7">
    <location>
        <begin position="1"/>
        <end position="60"/>
    </location>
</feature>
<dbReference type="RefSeq" id="XP_062664914.1">
    <property type="nucleotide sequence ID" value="XM_062807126.1"/>
</dbReference>
<keyword evidence="6" id="KW-0539">Nucleus</keyword>
<keyword evidence="5" id="KW-0804">Transcription</keyword>
<evidence type="ECO:0000313" key="9">
    <source>
        <dbReference type="EMBL" id="KAK3301400.1"/>
    </source>
</evidence>
<protein>
    <submittedName>
        <fullName evidence="9">Transcriptional Coactivator p15-domain-containing protein</fullName>
    </submittedName>
</protein>
<feature type="compositionally biased region" description="Acidic residues" evidence="7">
    <location>
        <begin position="148"/>
        <end position="159"/>
    </location>
</feature>
<dbReference type="SUPFAM" id="SSF54447">
    <property type="entry name" value="ssDNA-binding transcriptional regulator domain"/>
    <property type="match status" value="1"/>
</dbReference>
<keyword evidence="10" id="KW-1185">Reference proteome</keyword>
<name>A0AAE0LXU7_9PEZI</name>
<dbReference type="AlphaFoldDB" id="A0AAE0LXU7"/>
<evidence type="ECO:0000256" key="7">
    <source>
        <dbReference type="SAM" id="MobiDB-lite"/>
    </source>
</evidence>
<evidence type="ECO:0000256" key="6">
    <source>
        <dbReference type="ARBA" id="ARBA00023242"/>
    </source>
</evidence>
<dbReference type="PANTHER" id="PTHR13215">
    <property type="entry name" value="RNA POLYMERASE II TRANSCRIPTIONAL COACTIVATOR"/>
    <property type="match status" value="1"/>
</dbReference>
<evidence type="ECO:0000256" key="3">
    <source>
        <dbReference type="ARBA" id="ARBA00023015"/>
    </source>
</evidence>
<evidence type="ECO:0000256" key="2">
    <source>
        <dbReference type="ARBA" id="ARBA00009001"/>
    </source>
</evidence>
<dbReference type="EMBL" id="JAUEPN010000001">
    <property type="protein sequence ID" value="KAK3301400.1"/>
    <property type="molecule type" value="Genomic_DNA"/>
</dbReference>
<dbReference type="Proteomes" id="UP001278766">
    <property type="component" value="Unassembled WGS sequence"/>
</dbReference>
<dbReference type="InterPro" id="IPR003173">
    <property type="entry name" value="PC4_C"/>
</dbReference>
<comment type="similarity">
    <text evidence="2">Belongs to the transcriptional coactivator PC4 family.</text>
</comment>
<dbReference type="InterPro" id="IPR009044">
    <property type="entry name" value="ssDNA-bd_transcriptional_reg"/>
</dbReference>